<dbReference type="AlphaFoldDB" id="A0A401H5R5"/>
<dbReference type="EMBL" id="BFAD01000017">
    <property type="protein sequence ID" value="GBE89764.1"/>
    <property type="molecule type" value="Genomic_DNA"/>
</dbReference>
<evidence type="ECO:0000313" key="1">
    <source>
        <dbReference type="EMBL" id="GBE89764.1"/>
    </source>
</evidence>
<keyword evidence="2" id="KW-1185">Reference proteome</keyword>
<dbReference type="InParanoid" id="A0A401H5R5"/>
<proteinExistence type="predicted"/>
<comment type="caution">
    <text evidence="1">The sequence shown here is derived from an EMBL/GenBank/DDBJ whole genome shotgun (WGS) entry which is preliminary data.</text>
</comment>
<reference evidence="1 2" key="1">
    <citation type="journal article" date="2018" name="Sci. Rep.">
        <title>Genome sequence of the cauliflower mushroom Sparassis crispa (Hanabiratake) and its association with beneficial usage.</title>
        <authorList>
            <person name="Kiyama R."/>
            <person name="Furutani Y."/>
            <person name="Kawaguchi K."/>
            <person name="Nakanishi T."/>
        </authorList>
    </citation>
    <scope>NUCLEOTIDE SEQUENCE [LARGE SCALE GENOMIC DNA]</scope>
</reference>
<dbReference type="Proteomes" id="UP000287166">
    <property type="component" value="Unassembled WGS sequence"/>
</dbReference>
<dbReference type="GeneID" id="38786681"/>
<sequence length="132" mass="14652">MDLLTALLLSPGRVLQRALTSSHCLLALFPAARHCRPHSNSTFVVPLSFGIRMDRASTLARQHLNGARTCLTSARNNLGHIPAVAVIDLRLLEPVQQQHAGGQELYSTSFHKAASLRYVCPIERLCIWPRYV</sequence>
<evidence type="ECO:0000313" key="2">
    <source>
        <dbReference type="Proteomes" id="UP000287166"/>
    </source>
</evidence>
<accession>A0A401H5R5</accession>
<protein>
    <submittedName>
        <fullName evidence="1">Uncharacterized protein</fullName>
    </submittedName>
</protein>
<dbReference type="RefSeq" id="XP_027620677.1">
    <property type="nucleotide sequence ID" value="XM_027764876.1"/>
</dbReference>
<name>A0A401H5R5_9APHY</name>
<gene>
    <name evidence="1" type="ORF">SCP_1700890</name>
</gene>
<organism evidence="1 2">
    <name type="scientific">Sparassis crispa</name>
    <dbReference type="NCBI Taxonomy" id="139825"/>
    <lineage>
        <taxon>Eukaryota</taxon>
        <taxon>Fungi</taxon>
        <taxon>Dikarya</taxon>
        <taxon>Basidiomycota</taxon>
        <taxon>Agaricomycotina</taxon>
        <taxon>Agaricomycetes</taxon>
        <taxon>Polyporales</taxon>
        <taxon>Sparassidaceae</taxon>
        <taxon>Sparassis</taxon>
    </lineage>
</organism>